<proteinExistence type="predicted"/>
<dbReference type="Proteomes" id="UP001231189">
    <property type="component" value="Unassembled WGS sequence"/>
</dbReference>
<keyword evidence="5" id="KW-1185">Reference proteome</keyword>
<evidence type="ECO:0000259" key="2">
    <source>
        <dbReference type="Pfam" id="PF01693"/>
    </source>
</evidence>
<protein>
    <submittedName>
        <fullName evidence="4">Uncharacterized protein</fullName>
    </submittedName>
</protein>
<reference evidence="4" key="1">
    <citation type="submission" date="2023-07" db="EMBL/GenBank/DDBJ databases">
        <title>A chromosome-level genome assembly of Lolium multiflorum.</title>
        <authorList>
            <person name="Chen Y."/>
            <person name="Copetti D."/>
            <person name="Kolliker R."/>
            <person name="Studer B."/>
        </authorList>
    </citation>
    <scope>NUCLEOTIDE SEQUENCE</scope>
    <source>
        <strain evidence="4">02402/16</strain>
        <tissue evidence="4">Leaf</tissue>
    </source>
</reference>
<dbReference type="PANTHER" id="PTHR33018:SF34">
    <property type="entry name" value="OS02G0472350 PROTEIN"/>
    <property type="match status" value="1"/>
</dbReference>
<dbReference type="Pfam" id="PF01693">
    <property type="entry name" value="Cauli_VI"/>
    <property type="match status" value="1"/>
</dbReference>
<comment type="caution">
    <text evidence="4">The sequence shown here is derived from an EMBL/GenBank/DDBJ whole genome shotgun (WGS) entry which is preliminary data.</text>
</comment>
<feature type="domain" description="DUF8039" evidence="3">
    <location>
        <begin position="11"/>
        <end position="96"/>
    </location>
</feature>
<dbReference type="SUPFAM" id="SSF55658">
    <property type="entry name" value="L9 N-domain-like"/>
    <property type="match status" value="1"/>
</dbReference>
<feature type="region of interest" description="Disordered" evidence="1">
    <location>
        <begin position="300"/>
        <end position="372"/>
    </location>
</feature>
<evidence type="ECO:0000313" key="5">
    <source>
        <dbReference type="Proteomes" id="UP001231189"/>
    </source>
</evidence>
<dbReference type="Pfam" id="PF26133">
    <property type="entry name" value="DUF8039"/>
    <property type="match status" value="1"/>
</dbReference>
<dbReference type="InterPro" id="IPR011320">
    <property type="entry name" value="RNase_H1_N"/>
</dbReference>
<dbReference type="EMBL" id="JAUUTY010000001">
    <property type="protein sequence ID" value="KAK1693537.1"/>
    <property type="molecule type" value="Genomic_DNA"/>
</dbReference>
<feature type="region of interest" description="Disordered" evidence="1">
    <location>
        <begin position="449"/>
        <end position="469"/>
    </location>
</feature>
<sequence>MSSEPNPCLDTPCVLLHSVPGVELKDVATGMIIQPKSTTLHTVAMDANVLKVTLGRVLPGCEDMDPPIQPEGADEHLTLENCHGYTMVWPKTQIRLGGRSTGASSIIRQPIVRPPARRAAPPVVTATTSRHKKLLGESLPQPPPAEPKGKAAAPLSPIPSPNEDDIDDDGPVDVDAYLNTGADIDDLYMAGADEEAYRARDEPAGPPKQTYCCQMPTYVVYKGRVPGVYEEWQDCLEQVHKFSGNSYKGYATREEAVAQWRAHVGKKKVSEGAGPAGGETMERDLEKEYMVEEIIRDDEDITSLYLNQSGEGDERTRGDASGEEDEQDNRGDGSGEGEGDDCEGEAHDAAETSRSTNSTGRTKRGAARKMEDHERCTITEIAIDGEPISPKKFAKKFVSQCGVVVRDTVPITTQEWKKPVKGGEGVTYVDTRLKSVMFRNLLKNFIFPEPTDSDSENDRPDPEDPELNSVQRRVKKWALKKMAVQFNDYKKKLDSFFVKKGKTPDFKGPYEKIKDHWEEFVKLKKSDKAKKRSDTNTKNASNKMYFHTMGRGGYNAGRPKWEKWENELIKKGIQPEDLLALGKDKNSTAMEKGMHCDSKLDISKLSTASPISTASAFSAAAPPPGARLRLSRLQRVSLLRRRVSL</sequence>
<dbReference type="AlphaFoldDB" id="A0AAD8TWS8"/>
<dbReference type="InterPro" id="IPR058352">
    <property type="entry name" value="DUF8039"/>
</dbReference>
<accession>A0AAD8TWS8</accession>
<gene>
    <name evidence="4" type="ORF">QYE76_010234</name>
</gene>
<feature type="domain" description="Ribonuclease H1 N-terminal" evidence="2">
    <location>
        <begin position="218"/>
        <end position="257"/>
    </location>
</feature>
<evidence type="ECO:0000313" key="4">
    <source>
        <dbReference type="EMBL" id="KAK1693537.1"/>
    </source>
</evidence>
<dbReference type="InterPro" id="IPR037056">
    <property type="entry name" value="RNase_H1_N_sf"/>
</dbReference>
<name>A0AAD8TWS8_LOLMU</name>
<evidence type="ECO:0000259" key="3">
    <source>
        <dbReference type="Pfam" id="PF26133"/>
    </source>
</evidence>
<dbReference type="PANTHER" id="PTHR33018">
    <property type="entry name" value="OS10G0338966 PROTEIN-RELATED"/>
    <property type="match status" value="1"/>
</dbReference>
<organism evidence="4 5">
    <name type="scientific">Lolium multiflorum</name>
    <name type="common">Italian ryegrass</name>
    <name type="synonym">Lolium perenne subsp. multiflorum</name>
    <dbReference type="NCBI Taxonomy" id="4521"/>
    <lineage>
        <taxon>Eukaryota</taxon>
        <taxon>Viridiplantae</taxon>
        <taxon>Streptophyta</taxon>
        <taxon>Embryophyta</taxon>
        <taxon>Tracheophyta</taxon>
        <taxon>Spermatophyta</taxon>
        <taxon>Magnoliopsida</taxon>
        <taxon>Liliopsida</taxon>
        <taxon>Poales</taxon>
        <taxon>Poaceae</taxon>
        <taxon>BOP clade</taxon>
        <taxon>Pooideae</taxon>
        <taxon>Poodae</taxon>
        <taxon>Poeae</taxon>
        <taxon>Poeae Chloroplast Group 2 (Poeae type)</taxon>
        <taxon>Loliodinae</taxon>
        <taxon>Loliinae</taxon>
        <taxon>Lolium</taxon>
    </lineage>
</organism>
<dbReference type="Gene3D" id="3.40.970.10">
    <property type="entry name" value="Ribonuclease H1, N-terminal domain"/>
    <property type="match status" value="1"/>
</dbReference>
<evidence type="ECO:0000256" key="1">
    <source>
        <dbReference type="SAM" id="MobiDB-lite"/>
    </source>
</evidence>
<dbReference type="InterPro" id="IPR009027">
    <property type="entry name" value="Ribosomal_bL9/RNase_H1_N"/>
</dbReference>
<feature type="region of interest" description="Disordered" evidence="1">
    <location>
        <begin position="266"/>
        <end position="285"/>
    </location>
</feature>
<feature type="region of interest" description="Disordered" evidence="1">
    <location>
        <begin position="117"/>
        <end position="167"/>
    </location>
</feature>
<feature type="compositionally biased region" description="Low complexity" evidence="1">
    <location>
        <begin position="117"/>
        <end position="128"/>
    </location>
</feature>